<evidence type="ECO:0000256" key="1">
    <source>
        <dbReference type="PROSITE-ProRule" id="PRU00175"/>
    </source>
</evidence>
<dbReference type="SUPFAM" id="SSF57850">
    <property type="entry name" value="RING/U-box"/>
    <property type="match status" value="1"/>
</dbReference>
<evidence type="ECO:0000259" key="3">
    <source>
        <dbReference type="PROSITE" id="PS50089"/>
    </source>
</evidence>
<dbReference type="InterPro" id="IPR001841">
    <property type="entry name" value="Znf_RING"/>
</dbReference>
<dbReference type="InterPro" id="IPR013083">
    <property type="entry name" value="Znf_RING/FYVE/PHD"/>
</dbReference>
<feature type="domain" description="RING-type" evidence="3">
    <location>
        <begin position="52"/>
        <end position="111"/>
    </location>
</feature>
<organism evidence="4 5">
    <name type="scientific">Fusarium heterosporum</name>
    <dbReference type="NCBI Taxonomy" id="42747"/>
    <lineage>
        <taxon>Eukaryota</taxon>
        <taxon>Fungi</taxon>
        <taxon>Dikarya</taxon>
        <taxon>Ascomycota</taxon>
        <taxon>Pezizomycotina</taxon>
        <taxon>Sordariomycetes</taxon>
        <taxon>Hypocreomycetidae</taxon>
        <taxon>Hypocreales</taxon>
        <taxon>Nectriaceae</taxon>
        <taxon>Fusarium</taxon>
        <taxon>Fusarium heterosporum species complex</taxon>
    </lineage>
</organism>
<proteinExistence type="predicted"/>
<keyword evidence="5" id="KW-1185">Reference proteome</keyword>
<keyword evidence="1" id="KW-0863">Zinc-finger</keyword>
<dbReference type="GO" id="GO:0008270">
    <property type="term" value="F:zinc ion binding"/>
    <property type="evidence" value="ECO:0007669"/>
    <property type="project" value="UniProtKB-KW"/>
</dbReference>
<dbReference type="AlphaFoldDB" id="A0A8H5TY26"/>
<dbReference type="EMBL" id="JAAGWQ010000025">
    <property type="protein sequence ID" value="KAF5677595.1"/>
    <property type="molecule type" value="Genomic_DNA"/>
</dbReference>
<evidence type="ECO:0000313" key="4">
    <source>
        <dbReference type="EMBL" id="KAF5677595.1"/>
    </source>
</evidence>
<evidence type="ECO:0000256" key="2">
    <source>
        <dbReference type="SAM" id="MobiDB-lite"/>
    </source>
</evidence>
<reference evidence="4 5" key="1">
    <citation type="submission" date="2020-05" db="EMBL/GenBank/DDBJ databases">
        <title>Identification and distribution of gene clusters putatively required for synthesis of sphingolipid metabolism inhibitors in phylogenetically diverse species of the filamentous fungus Fusarium.</title>
        <authorList>
            <person name="Kim H.-S."/>
            <person name="Busman M."/>
            <person name="Brown D.W."/>
            <person name="Divon H."/>
            <person name="Uhlig S."/>
            <person name="Proctor R.H."/>
        </authorList>
    </citation>
    <scope>NUCLEOTIDE SEQUENCE [LARGE SCALE GENOMIC DNA]</scope>
    <source>
        <strain evidence="4 5">NRRL 20693</strain>
    </source>
</reference>
<evidence type="ECO:0000313" key="5">
    <source>
        <dbReference type="Proteomes" id="UP000567885"/>
    </source>
</evidence>
<keyword evidence="1" id="KW-0479">Metal-binding</keyword>
<feature type="compositionally biased region" description="Polar residues" evidence="2">
    <location>
        <begin position="1"/>
        <end position="16"/>
    </location>
</feature>
<keyword evidence="1" id="KW-0862">Zinc</keyword>
<protein>
    <recommendedName>
        <fullName evidence="3">RING-type domain-containing protein</fullName>
    </recommendedName>
</protein>
<name>A0A8H5TY26_FUSHE</name>
<dbReference type="Proteomes" id="UP000567885">
    <property type="component" value="Unassembled WGS sequence"/>
</dbReference>
<dbReference type="Gene3D" id="3.30.40.10">
    <property type="entry name" value="Zinc/RING finger domain, C3HC4 (zinc finger)"/>
    <property type="match status" value="1"/>
</dbReference>
<dbReference type="PROSITE" id="PS50089">
    <property type="entry name" value="ZF_RING_2"/>
    <property type="match status" value="1"/>
</dbReference>
<gene>
    <name evidence="4" type="ORF">FHETE_1646</name>
</gene>
<comment type="caution">
    <text evidence="4">The sequence shown here is derived from an EMBL/GenBank/DDBJ whole genome shotgun (WGS) entry which is preliminary data.</text>
</comment>
<feature type="region of interest" description="Disordered" evidence="2">
    <location>
        <begin position="1"/>
        <end position="24"/>
    </location>
</feature>
<dbReference type="OrthoDB" id="8062037at2759"/>
<sequence>MTQPTTTQTANMATQSPKEENKSEKCSETYWPVLKGLLATGQVTFENLQLPCMVCYEDMTIHPDECCQDGPHKDHSAVVLRCGHIIGSYCMLQSIDSSIVRDASICCPQCRGGFVHKDCLHIHEPHPMPNTMDALNSLSLESSPIKNLCQECFFDDILLCYHMKLRADMELDADIRRYTGVSLTVGDKTYRSWRADKESEEIDTPAWIEKHFRRSIKIPGFFEPENDGYTSAFHEIPDDIVLTCHIVSDVPPATHPPFWDWVQWFCLQGGDESKTAEELHALYAEMSAKVESDM</sequence>
<accession>A0A8H5TY26</accession>